<dbReference type="Proteomes" id="UP001438707">
    <property type="component" value="Unassembled WGS sequence"/>
</dbReference>
<feature type="region of interest" description="Disordered" evidence="1">
    <location>
        <begin position="319"/>
        <end position="339"/>
    </location>
</feature>
<dbReference type="SUPFAM" id="SSF50729">
    <property type="entry name" value="PH domain-like"/>
    <property type="match status" value="1"/>
</dbReference>
<feature type="compositionally biased region" description="Low complexity" evidence="1">
    <location>
        <begin position="222"/>
        <end position="238"/>
    </location>
</feature>
<evidence type="ECO:0000256" key="1">
    <source>
        <dbReference type="SAM" id="MobiDB-lite"/>
    </source>
</evidence>
<evidence type="ECO:0000259" key="2">
    <source>
        <dbReference type="Pfam" id="PF07933"/>
    </source>
</evidence>
<name>A0AAW1Q7E3_9CHLO</name>
<dbReference type="GO" id="GO:0006897">
    <property type="term" value="P:endocytosis"/>
    <property type="evidence" value="ECO:0007669"/>
    <property type="project" value="InterPro"/>
</dbReference>
<dbReference type="PANTHER" id="PTHR12847:SF3">
    <property type="entry name" value="EAR-BINDING COAT-ASSOCIATED PROTEIN 2, PUTATIVE, EXPRESSED-RELATED"/>
    <property type="match status" value="1"/>
</dbReference>
<dbReference type="GO" id="GO:0030125">
    <property type="term" value="C:clathrin vesicle coat"/>
    <property type="evidence" value="ECO:0007669"/>
    <property type="project" value="TreeGrafter"/>
</dbReference>
<dbReference type="InterPro" id="IPR012466">
    <property type="entry name" value="NECAP_PHear"/>
</dbReference>
<reference evidence="3 4" key="1">
    <citation type="journal article" date="2024" name="Nat. Commun.">
        <title>Phylogenomics reveals the evolutionary origins of lichenization in chlorophyte algae.</title>
        <authorList>
            <person name="Puginier C."/>
            <person name="Libourel C."/>
            <person name="Otte J."/>
            <person name="Skaloud P."/>
            <person name="Haon M."/>
            <person name="Grisel S."/>
            <person name="Petersen M."/>
            <person name="Berrin J.G."/>
            <person name="Delaux P.M."/>
            <person name="Dal Grande F."/>
            <person name="Keller J."/>
        </authorList>
    </citation>
    <scope>NUCLEOTIDE SEQUENCE [LARGE SCALE GENOMIC DNA]</scope>
    <source>
        <strain evidence="3 4">SAG 2145</strain>
    </source>
</reference>
<proteinExistence type="predicted"/>
<accession>A0AAW1Q7E3</accession>
<keyword evidence="4" id="KW-1185">Reference proteome</keyword>
<dbReference type="CDD" id="cd13228">
    <property type="entry name" value="PHear_NECAP"/>
    <property type="match status" value="1"/>
</dbReference>
<protein>
    <recommendedName>
        <fullName evidence="2">NECAP PHear domain-containing protein</fullName>
    </recommendedName>
</protein>
<feature type="region of interest" description="Disordered" evidence="1">
    <location>
        <begin position="188"/>
        <end position="253"/>
    </location>
</feature>
<dbReference type="AlphaFoldDB" id="A0AAW1Q7E3"/>
<comment type="caution">
    <text evidence="3">The sequence shown here is derived from an EMBL/GenBank/DDBJ whole genome shotgun (WGS) entry which is preliminary data.</text>
</comment>
<gene>
    <name evidence="3" type="ORF">WJX74_002957</name>
</gene>
<dbReference type="EMBL" id="JALJOS010000086">
    <property type="protein sequence ID" value="KAK9816224.1"/>
    <property type="molecule type" value="Genomic_DNA"/>
</dbReference>
<dbReference type="Gene3D" id="2.30.29.30">
    <property type="entry name" value="Pleckstrin-homology domain (PH domain)/Phosphotyrosine-binding domain (PTB)"/>
    <property type="match status" value="1"/>
</dbReference>
<evidence type="ECO:0000313" key="4">
    <source>
        <dbReference type="Proteomes" id="UP001438707"/>
    </source>
</evidence>
<sequence length="339" mass="34734">MASGDDTVEHTLYIGREVTLYTIPPRPGAGGHKSGDWKTADKIFAGRLRCVATGENCEVRVEDPNTGELYVTTPVPLGQRSVAVEPVSDSSRYFVLRVVDPTSNRHVFLGLGFTERGDAFDFNVALSDHEKQVHRAREAQEAAASGKAGQPVTSLAAGDVASLYKKQDLSLKEGETIKIAMKKPANSSGFLSSLPASGGTGLSLPPPPGGGSSFGLAPPPASTSSQGGYGGNSNTTSSPVQLTAPAQPLQSPTRTAANITSTHNVDLLGLGDADPPPAILTSAPQALQGSAAGSGVLGGDSSQELAGMTAGVQQMKPFGSAVPKTSTTATSTDSWASFN</sequence>
<evidence type="ECO:0000313" key="3">
    <source>
        <dbReference type="EMBL" id="KAK9816224.1"/>
    </source>
</evidence>
<feature type="domain" description="NECAP PHear" evidence="2">
    <location>
        <begin position="9"/>
        <end position="182"/>
    </location>
</feature>
<feature type="compositionally biased region" description="Low complexity" evidence="1">
    <location>
        <begin position="320"/>
        <end position="339"/>
    </location>
</feature>
<dbReference type="Pfam" id="PF07933">
    <property type="entry name" value="DUF1681"/>
    <property type="match status" value="1"/>
</dbReference>
<dbReference type="InterPro" id="IPR011993">
    <property type="entry name" value="PH-like_dom_sf"/>
</dbReference>
<dbReference type="PANTHER" id="PTHR12847">
    <property type="entry name" value="ATP-BINDING CASSETTE ABC TRANSPORTER-RELATED"/>
    <property type="match status" value="1"/>
</dbReference>
<organism evidence="3 4">
    <name type="scientific">Apatococcus lobatus</name>
    <dbReference type="NCBI Taxonomy" id="904363"/>
    <lineage>
        <taxon>Eukaryota</taxon>
        <taxon>Viridiplantae</taxon>
        <taxon>Chlorophyta</taxon>
        <taxon>core chlorophytes</taxon>
        <taxon>Trebouxiophyceae</taxon>
        <taxon>Chlorellales</taxon>
        <taxon>Chlorellaceae</taxon>
        <taxon>Apatococcus</taxon>
    </lineage>
</organism>